<dbReference type="AlphaFoldDB" id="A0A1A8FP19"/>
<proteinExistence type="predicted"/>
<gene>
    <name evidence="1" type="primary">Nfu_g_1_018628</name>
</gene>
<accession>A0A1A8FP19</accession>
<evidence type="ECO:0000313" key="1">
    <source>
        <dbReference type="EMBL" id="SBQ61130.1"/>
    </source>
</evidence>
<feature type="non-terminal residue" evidence="1">
    <location>
        <position position="1"/>
    </location>
</feature>
<reference evidence="1" key="2">
    <citation type="submission" date="2016-06" db="EMBL/GenBank/DDBJ databases">
        <title>The genome of a short-lived fish provides insights into sex chromosome evolution and the genetic control of aging.</title>
        <authorList>
            <person name="Reichwald K."/>
            <person name="Felder M."/>
            <person name="Petzold A."/>
            <person name="Koch P."/>
            <person name="Groth M."/>
            <person name="Platzer M."/>
        </authorList>
    </citation>
    <scope>NUCLEOTIDE SEQUENCE</scope>
    <source>
        <tissue evidence="1">Brain</tissue>
    </source>
</reference>
<protein>
    <submittedName>
        <fullName evidence="1">Uncharacterized protein</fullName>
    </submittedName>
</protein>
<feature type="non-terminal residue" evidence="1">
    <location>
        <position position="32"/>
    </location>
</feature>
<reference evidence="1" key="1">
    <citation type="submission" date="2016-05" db="EMBL/GenBank/DDBJ databases">
        <authorList>
            <person name="Lavstsen T."/>
            <person name="Jespersen J.S."/>
        </authorList>
    </citation>
    <scope>NUCLEOTIDE SEQUENCE</scope>
    <source>
        <tissue evidence="1">Brain</tissue>
    </source>
</reference>
<sequence length="32" mass="3592">ETGQLPDTLSRLIKCESKQKRCCVVLVCALEK</sequence>
<dbReference type="EMBL" id="HAEB01014603">
    <property type="protein sequence ID" value="SBQ61130.1"/>
    <property type="molecule type" value="Transcribed_RNA"/>
</dbReference>
<name>A0A1A8FP19_9TELE</name>
<organism evidence="1">
    <name type="scientific">Nothobranchius korthausae</name>
    <dbReference type="NCBI Taxonomy" id="1143690"/>
    <lineage>
        <taxon>Eukaryota</taxon>
        <taxon>Metazoa</taxon>
        <taxon>Chordata</taxon>
        <taxon>Craniata</taxon>
        <taxon>Vertebrata</taxon>
        <taxon>Euteleostomi</taxon>
        <taxon>Actinopterygii</taxon>
        <taxon>Neopterygii</taxon>
        <taxon>Teleostei</taxon>
        <taxon>Neoteleostei</taxon>
        <taxon>Acanthomorphata</taxon>
        <taxon>Ovalentaria</taxon>
        <taxon>Atherinomorphae</taxon>
        <taxon>Cyprinodontiformes</taxon>
        <taxon>Nothobranchiidae</taxon>
        <taxon>Nothobranchius</taxon>
    </lineage>
</organism>